<proteinExistence type="predicted"/>
<feature type="transmembrane region" description="Helical" evidence="1">
    <location>
        <begin position="236"/>
        <end position="255"/>
    </location>
</feature>
<feature type="transmembrane region" description="Helical" evidence="1">
    <location>
        <begin position="160"/>
        <end position="183"/>
    </location>
</feature>
<feature type="transmembrane region" description="Helical" evidence="1">
    <location>
        <begin position="29"/>
        <end position="48"/>
    </location>
</feature>
<comment type="caution">
    <text evidence="2">The sequence shown here is derived from an EMBL/GenBank/DDBJ whole genome shotgun (WGS) entry which is preliminary data.</text>
</comment>
<sequence>MTFTQYLKVQLTDFVDTYKKYYLKTNGTTIIFTLITFLFIALLFHFSIFDETNAKKTISLLSYFFVRYSVADTYSIVDLSKTVFIFFVSIFSISLVKLERNKTAINDFNFSHFLKNISGKALGYLLAAMLICIVADYFLFRLDSLSIKNYGGSPSTKWLHGMLFMLRVYIPLIIFSITNYIVLTGHAGKLNFKNMLYLFTSLWMFNEFAYECSLFVRGHIFDLILLPFSEDNHYLIESFLGVVLVAFYFLGYHVAMTHSIILLNTEEQTPASQIS</sequence>
<feature type="transmembrane region" description="Helical" evidence="1">
    <location>
        <begin position="195"/>
        <end position="216"/>
    </location>
</feature>
<reference evidence="2 3" key="1">
    <citation type="submission" date="2019-09" db="EMBL/GenBank/DDBJ databases">
        <title>Genome sequence and assembly of Taibaiella sp.</title>
        <authorList>
            <person name="Chhetri G."/>
        </authorList>
    </citation>
    <scope>NUCLEOTIDE SEQUENCE [LARGE SCALE GENOMIC DNA]</scope>
    <source>
        <strain evidence="2 3">KVB11</strain>
    </source>
</reference>
<name>A0A5M6CEW0_9BACT</name>
<feature type="transmembrane region" description="Helical" evidence="1">
    <location>
        <begin position="83"/>
        <end position="100"/>
    </location>
</feature>
<protein>
    <recommendedName>
        <fullName evidence="4">Beta-carotene 15,15'-monooxygenase</fullName>
    </recommendedName>
</protein>
<keyword evidence="3" id="KW-1185">Reference proteome</keyword>
<organism evidence="2 3">
    <name type="scientific">Taibaiella lutea</name>
    <dbReference type="NCBI Taxonomy" id="2608001"/>
    <lineage>
        <taxon>Bacteria</taxon>
        <taxon>Pseudomonadati</taxon>
        <taxon>Bacteroidota</taxon>
        <taxon>Chitinophagia</taxon>
        <taxon>Chitinophagales</taxon>
        <taxon>Chitinophagaceae</taxon>
        <taxon>Taibaiella</taxon>
    </lineage>
</organism>
<dbReference type="AlphaFoldDB" id="A0A5M6CEW0"/>
<keyword evidence="1" id="KW-0812">Transmembrane</keyword>
<evidence type="ECO:0000313" key="2">
    <source>
        <dbReference type="EMBL" id="KAA5532442.1"/>
    </source>
</evidence>
<dbReference type="RefSeq" id="WP_150033945.1">
    <property type="nucleotide sequence ID" value="NZ_VWSH01000004.1"/>
</dbReference>
<gene>
    <name evidence="2" type="ORF">F0919_16775</name>
</gene>
<dbReference type="Proteomes" id="UP000323632">
    <property type="component" value="Unassembled WGS sequence"/>
</dbReference>
<evidence type="ECO:0008006" key="4">
    <source>
        <dbReference type="Google" id="ProtNLM"/>
    </source>
</evidence>
<accession>A0A5M6CEW0</accession>
<keyword evidence="1" id="KW-0472">Membrane</keyword>
<feature type="transmembrane region" description="Helical" evidence="1">
    <location>
        <begin position="121"/>
        <end position="140"/>
    </location>
</feature>
<evidence type="ECO:0000313" key="3">
    <source>
        <dbReference type="Proteomes" id="UP000323632"/>
    </source>
</evidence>
<keyword evidence="1" id="KW-1133">Transmembrane helix</keyword>
<dbReference type="EMBL" id="VWSH01000004">
    <property type="protein sequence ID" value="KAA5532442.1"/>
    <property type="molecule type" value="Genomic_DNA"/>
</dbReference>
<evidence type="ECO:0000256" key="1">
    <source>
        <dbReference type="SAM" id="Phobius"/>
    </source>
</evidence>